<gene>
    <name evidence="2" type="ORF">VP1G_07297</name>
</gene>
<feature type="compositionally biased region" description="Polar residues" evidence="1">
    <location>
        <begin position="244"/>
        <end position="257"/>
    </location>
</feature>
<name>A0A194V859_CYTMA</name>
<dbReference type="OrthoDB" id="3559580at2759"/>
<organism evidence="2 3">
    <name type="scientific">Cytospora mali</name>
    <name type="common">Apple Valsa canker fungus</name>
    <name type="synonym">Valsa mali</name>
    <dbReference type="NCBI Taxonomy" id="578113"/>
    <lineage>
        <taxon>Eukaryota</taxon>
        <taxon>Fungi</taxon>
        <taxon>Dikarya</taxon>
        <taxon>Ascomycota</taxon>
        <taxon>Pezizomycotina</taxon>
        <taxon>Sordariomycetes</taxon>
        <taxon>Sordariomycetidae</taxon>
        <taxon>Diaporthales</taxon>
        <taxon>Cytosporaceae</taxon>
        <taxon>Cytospora</taxon>
    </lineage>
</organism>
<evidence type="ECO:0000313" key="2">
    <source>
        <dbReference type="EMBL" id="KUI60068.1"/>
    </source>
</evidence>
<dbReference type="Proteomes" id="UP000078576">
    <property type="component" value="Unassembled WGS sequence"/>
</dbReference>
<evidence type="ECO:0000313" key="3">
    <source>
        <dbReference type="Proteomes" id="UP000078576"/>
    </source>
</evidence>
<accession>A0A194V859</accession>
<feature type="compositionally biased region" description="Polar residues" evidence="1">
    <location>
        <begin position="40"/>
        <end position="56"/>
    </location>
</feature>
<feature type="region of interest" description="Disordered" evidence="1">
    <location>
        <begin position="281"/>
        <end position="320"/>
    </location>
</feature>
<evidence type="ECO:0000256" key="1">
    <source>
        <dbReference type="SAM" id="MobiDB-lite"/>
    </source>
</evidence>
<dbReference type="AlphaFoldDB" id="A0A194V859"/>
<dbReference type="EMBL" id="KN714742">
    <property type="protein sequence ID" value="KUI60068.1"/>
    <property type="molecule type" value="Genomic_DNA"/>
</dbReference>
<sequence>MSDPIVYDYTNPKYDKQRNQWYWEGRRTDTGKKVRKYDTGQGQTTQSQANQYDPTGYQSTSYHATGGIEAGMQAMNLQQQPVDPYNTNSSNYVTWQTEVQPQVMYQVNPATRKCSLRLWAMGMEATLALNGPTVGMTTLKPHRVSLTMDFRGGGHEDISPIKGKRRKQMSTSGMKDEILNTADRSTVITHMVADEIPDDPRGHLVIEQEQTVDKVRLLFPHEFFKSLTAMLILGAVYASSTGSQNATFQESPSNSGVTGDDDDDPELRAGIEASHRMYGYGGAGGAGETSKQGGSAYRPDPGVVPPTTPHSRSAKTHISGTTGQFEPLDKKLSPHHALSQARSVIFI</sequence>
<keyword evidence="3" id="KW-1185">Reference proteome</keyword>
<proteinExistence type="predicted"/>
<feature type="region of interest" description="Disordered" evidence="1">
    <location>
        <begin position="33"/>
        <end position="56"/>
    </location>
</feature>
<feature type="region of interest" description="Disordered" evidence="1">
    <location>
        <begin position="244"/>
        <end position="267"/>
    </location>
</feature>
<protein>
    <submittedName>
        <fullName evidence="2">Uncharacterized protein</fullName>
    </submittedName>
</protein>
<reference evidence="3" key="1">
    <citation type="submission" date="2014-12" db="EMBL/GenBank/DDBJ databases">
        <title>Genome Sequence of Valsa Canker Pathogens Uncovers a Specific Adaption of Colonization on Woody Bark.</title>
        <authorList>
            <person name="Yin Z."/>
            <person name="Liu H."/>
            <person name="Gao X."/>
            <person name="Li Z."/>
            <person name="Song N."/>
            <person name="Ke X."/>
            <person name="Dai Q."/>
            <person name="Wu Y."/>
            <person name="Sun Y."/>
            <person name="Xu J.-R."/>
            <person name="Kang Z.K."/>
            <person name="Wang L."/>
            <person name="Huang L."/>
        </authorList>
    </citation>
    <scope>NUCLEOTIDE SEQUENCE [LARGE SCALE GENOMIC DNA]</scope>
    <source>
        <strain evidence="3">SXYL134</strain>
    </source>
</reference>
<dbReference type="STRING" id="694573.A0A194V859"/>